<dbReference type="STRING" id="35608.A0A2U1NUK9"/>
<evidence type="ECO:0000313" key="2">
    <source>
        <dbReference type="Proteomes" id="UP000245207"/>
    </source>
</evidence>
<gene>
    <name evidence="1" type="ORF">CTI12_AA226780</name>
</gene>
<proteinExistence type="predicted"/>
<keyword evidence="2" id="KW-1185">Reference proteome</keyword>
<reference evidence="1 2" key="1">
    <citation type="journal article" date="2018" name="Mol. Plant">
        <title>The genome of Artemisia annua provides insight into the evolution of Asteraceae family and artemisinin biosynthesis.</title>
        <authorList>
            <person name="Shen Q."/>
            <person name="Zhang L."/>
            <person name="Liao Z."/>
            <person name="Wang S."/>
            <person name="Yan T."/>
            <person name="Shi P."/>
            <person name="Liu M."/>
            <person name="Fu X."/>
            <person name="Pan Q."/>
            <person name="Wang Y."/>
            <person name="Lv Z."/>
            <person name="Lu X."/>
            <person name="Zhang F."/>
            <person name="Jiang W."/>
            <person name="Ma Y."/>
            <person name="Chen M."/>
            <person name="Hao X."/>
            <person name="Li L."/>
            <person name="Tang Y."/>
            <person name="Lv G."/>
            <person name="Zhou Y."/>
            <person name="Sun X."/>
            <person name="Brodelius P.E."/>
            <person name="Rose J.K.C."/>
            <person name="Tang K."/>
        </authorList>
    </citation>
    <scope>NUCLEOTIDE SEQUENCE [LARGE SCALE GENOMIC DNA]</scope>
    <source>
        <strain evidence="2">cv. Huhao1</strain>
        <tissue evidence="1">Leaf</tissue>
    </source>
</reference>
<dbReference type="AlphaFoldDB" id="A0A2U1NUK9"/>
<evidence type="ECO:0000313" key="1">
    <source>
        <dbReference type="EMBL" id="PWA77205.1"/>
    </source>
</evidence>
<protein>
    <submittedName>
        <fullName evidence="1">Protein FAM91A1</fullName>
    </submittedName>
</protein>
<dbReference type="OrthoDB" id="1728679at2759"/>
<dbReference type="Proteomes" id="UP000245207">
    <property type="component" value="Unassembled WGS sequence"/>
</dbReference>
<name>A0A2U1NUK9_ARTAN</name>
<organism evidence="1 2">
    <name type="scientific">Artemisia annua</name>
    <name type="common">Sweet wormwood</name>
    <dbReference type="NCBI Taxonomy" id="35608"/>
    <lineage>
        <taxon>Eukaryota</taxon>
        <taxon>Viridiplantae</taxon>
        <taxon>Streptophyta</taxon>
        <taxon>Embryophyta</taxon>
        <taxon>Tracheophyta</taxon>
        <taxon>Spermatophyta</taxon>
        <taxon>Magnoliopsida</taxon>
        <taxon>eudicotyledons</taxon>
        <taxon>Gunneridae</taxon>
        <taxon>Pentapetalae</taxon>
        <taxon>asterids</taxon>
        <taxon>campanulids</taxon>
        <taxon>Asterales</taxon>
        <taxon>Asteraceae</taxon>
        <taxon>Asteroideae</taxon>
        <taxon>Anthemideae</taxon>
        <taxon>Artemisiinae</taxon>
        <taxon>Artemisia</taxon>
    </lineage>
</organism>
<comment type="caution">
    <text evidence="1">The sequence shown here is derived from an EMBL/GenBank/DDBJ whole genome shotgun (WGS) entry which is preliminary data.</text>
</comment>
<accession>A0A2U1NUK9</accession>
<sequence>MGQCFKTHGKVKSWDSAGSVTRVLFGVHYANRMSMIEGFFNRLNYKRPFSILLESMCRYGNRVIMYLKLVRQGHWSWFILRSVKSGSTSDKYLTKDINYGLIALSLRQFTTFMHIDYGPIVTELKLVLQGHGWYMWIYSRVMLGQSYGCIRNVHGYPLTISDLMLSPVYETVMGMFEEASDPTGGKSDDMDNKEAILPGVNLLFDRSELLPFDIGACLQARQPVSLIVEASLASSASSGIKYEANANLHAKVYIQSSM</sequence>
<dbReference type="EMBL" id="PKPP01002160">
    <property type="protein sequence ID" value="PWA77205.1"/>
    <property type="molecule type" value="Genomic_DNA"/>
</dbReference>